<evidence type="ECO:0000256" key="2">
    <source>
        <dbReference type="SAM" id="MobiDB-lite"/>
    </source>
</evidence>
<comment type="caution">
    <text evidence="5">The sequence shown here is derived from an EMBL/GenBank/DDBJ whole genome shotgun (WGS) entry which is preliminary data.</text>
</comment>
<feature type="compositionally biased region" description="Pro residues" evidence="2">
    <location>
        <begin position="412"/>
        <end position="435"/>
    </location>
</feature>
<evidence type="ECO:0000313" key="6">
    <source>
        <dbReference type="Proteomes" id="UP000192566"/>
    </source>
</evidence>
<feature type="compositionally biased region" description="Low complexity" evidence="2">
    <location>
        <begin position="477"/>
        <end position="486"/>
    </location>
</feature>
<dbReference type="InterPro" id="IPR000030">
    <property type="entry name" value="PPE_dom"/>
</dbReference>
<feature type="region of interest" description="Disordered" evidence="2">
    <location>
        <begin position="558"/>
        <end position="588"/>
    </location>
</feature>
<evidence type="ECO:0000313" key="5">
    <source>
        <dbReference type="EMBL" id="ORA70438.1"/>
    </source>
</evidence>
<evidence type="ECO:0000259" key="4">
    <source>
        <dbReference type="Pfam" id="PF18878"/>
    </source>
</evidence>
<feature type="domain" description="PPE" evidence="3">
    <location>
        <begin position="1"/>
        <end position="162"/>
    </location>
</feature>
<dbReference type="InterPro" id="IPR038332">
    <property type="entry name" value="PPE_sf"/>
</dbReference>
<dbReference type="Gene3D" id="1.20.1260.20">
    <property type="entry name" value="PPE superfamily"/>
    <property type="match status" value="1"/>
</dbReference>
<gene>
    <name evidence="5" type="ORF">BST25_19295</name>
</gene>
<dbReference type="PANTHER" id="PTHR46766:SF1">
    <property type="entry name" value="GLUTAMINE-RICH PROTEIN 2"/>
    <property type="match status" value="1"/>
</dbReference>
<feature type="region of interest" description="Disordered" evidence="2">
    <location>
        <begin position="455"/>
        <end position="534"/>
    </location>
</feature>
<dbReference type="GO" id="GO:0052572">
    <property type="term" value="P:response to host immune response"/>
    <property type="evidence" value="ECO:0007669"/>
    <property type="project" value="TreeGrafter"/>
</dbReference>
<sequence length="588" mass="59995">MASPPEVHSALLSSGPGPGPLLAAAGAWNSLSAEYTAAADELIALLAGVQAGAWDGPSAESYVAAHAPYLAWLMQASAGSVAAASELETVAAGYTAALAAMPTLAELAANHAVHGVLVATNFFGLNTIPIALNEADYVRMWVQAATTMAAYQAVSSAAVVSTPQTTPAPQILKSDAQTPAQSTADSNPVQGFLQGVLQQIEQFLQNPLGLQQQIVNILFNNSQTDNPLGLPQWFVDFMQNLGVGNSQLAHDPTVDNVLDNFVASMLQHVGINWDPAGGTLNGLDYDDYADPGQAMFWVARSLELFEDFQNFGVDLTQNPVQAFQWLISWQLFDFPTHIEEVLIYTVSNPALAVAALPATSLGALGGFGGLAGLAALPQSVAPALAPVAAAPSVLPAVGLTSIAAPAAAPATAPAPAPTPSPPAPAGPAPAPPPPAAAGGVGFLPPYVVGPPGIGSGSGMSSRASSSAKRKAPEPDTAAAAAAAAAREAARARRRRRQRQRGYGDEFMDMNVDVDPDWGGPPDGEPAVSASDHGVGDLGFAGTARKETAVRAAGLATLAGDEFGGGPKMPMVPGTWHPDGADESEGRDD</sequence>
<dbReference type="PANTHER" id="PTHR46766">
    <property type="entry name" value="GLUTAMINE-RICH PROTEIN 2"/>
    <property type="match status" value="1"/>
</dbReference>
<feature type="region of interest" description="Disordered" evidence="2">
    <location>
        <begin position="409"/>
        <end position="436"/>
    </location>
</feature>
<dbReference type="EMBL" id="MVHR01000035">
    <property type="protein sequence ID" value="ORA70438.1"/>
    <property type="molecule type" value="Genomic_DNA"/>
</dbReference>
<feature type="compositionally biased region" description="Acidic residues" evidence="2">
    <location>
        <begin position="505"/>
        <end position="515"/>
    </location>
</feature>
<feature type="domain" description="PPE-PPW subfamily C-terminal" evidence="4">
    <location>
        <begin position="529"/>
        <end position="575"/>
    </location>
</feature>
<dbReference type="InterPro" id="IPR043641">
    <property type="entry name" value="PPE-PPW_C"/>
</dbReference>
<evidence type="ECO:0000256" key="1">
    <source>
        <dbReference type="ARBA" id="ARBA00010652"/>
    </source>
</evidence>
<dbReference type="FunFam" id="1.20.1260.20:FF:000001">
    <property type="entry name" value="PPE family protein PPE41"/>
    <property type="match status" value="1"/>
</dbReference>
<dbReference type="SUPFAM" id="SSF140459">
    <property type="entry name" value="PE/PPE dimer-like"/>
    <property type="match status" value="1"/>
</dbReference>
<reference evidence="5 6" key="1">
    <citation type="submission" date="2017-02" db="EMBL/GenBank/DDBJ databases">
        <title>The new phylogeny of genus Mycobacterium.</title>
        <authorList>
            <person name="Tortoli E."/>
            <person name="Trovato A."/>
            <person name="Cirillo D.M."/>
        </authorList>
    </citation>
    <scope>NUCLEOTIDE SEQUENCE [LARGE SCALE GENOMIC DNA]</scope>
    <source>
        <strain evidence="5 6">DSM 44471</strain>
    </source>
</reference>
<dbReference type="Pfam" id="PF00823">
    <property type="entry name" value="PPE"/>
    <property type="match status" value="1"/>
</dbReference>
<comment type="similarity">
    <text evidence="1">Belongs to the mycobacterial PPE family.</text>
</comment>
<name>A0A1X0DDK7_MYCHE</name>
<keyword evidence="6" id="KW-1185">Reference proteome</keyword>
<protein>
    <recommendedName>
        <fullName evidence="7">PPE family protein</fullName>
    </recommendedName>
</protein>
<evidence type="ECO:0000259" key="3">
    <source>
        <dbReference type="Pfam" id="PF00823"/>
    </source>
</evidence>
<dbReference type="Pfam" id="PF18878">
    <property type="entry name" value="PPE-PPW"/>
    <property type="match status" value="1"/>
</dbReference>
<proteinExistence type="inferred from homology"/>
<dbReference type="Proteomes" id="UP000192566">
    <property type="component" value="Unassembled WGS sequence"/>
</dbReference>
<evidence type="ECO:0008006" key="7">
    <source>
        <dbReference type="Google" id="ProtNLM"/>
    </source>
</evidence>
<dbReference type="STRING" id="53376.BST25_19295"/>
<organism evidence="5 6">
    <name type="scientific">Mycobacterium heidelbergense</name>
    <dbReference type="NCBI Taxonomy" id="53376"/>
    <lineage>
        <taxon>Bacteria</taxon>
        <taxon>Bacillati</taxon>
        <taxon>Actinomycetota</taxon>
        <taxon>Actinomycetes</taxon>
        <taxon>Mycobacteriales</taxon>
        <taxon>Mycobacteriaceae</taxon>
        <taxon>Mycobacterium</taxon>
        <taxon>Mycobacterium simiae complex</taxon>
    </lineage>
</organism>
<dbReference type="AlphaFoldDB" id="A0A1X0DDK7"/>
<accession>A0A1X0DDK7</accession>